<dbReference type="Proteomes" id="UP000636793">
    <property type="component" value="Unassembled WGS sequence"/>
</dbReference>
<dbReference type="Gene3D" id="3.40.50.1820">
    <property type="entry name" value="alpha/beta hydrolase"/>
    <property type="match status" value="2"/>
</dbReference>
<sequence>MTTIDTRMSVEFSCAGTKLAAWHYPGSNGACVVMTGGLGVTKEPATDRFGQAFHAAGFSVLAFDHRGIGASDGMPRQVQTMRGQAADWEAAIGFAADLPEVDPARIAAWGFSTSAGHVVRLAGRRRGLAAVIAQSPNVDGPTATRNAARYQRPVAMLRMTGRGLVDVIAGLVGRPARLIPLGGAPGEVAVLTTPDGVLADTALNPGGSHPDWLQAVAARSTFGVMAFRPGREAARITCPALFVVCDDDRSVLPGPGLRAAADAPSGELVRLRGGHYAPFLDEHDVAVRTEVEFLQRHLCTE</sequence>
<dbReference type="AlphaFoldDB" id="A0A916TFP8"/>
<protein>
    <submittedName>
        <fullName evidence="4">Alpha/beta hydrolase</fullName>
    </submittedName>
</protein>
<keyword evidence="5" id="KW-1185">Reference proteome</keyword>
<dbReference type="InterPro" id="IPR022742">
    <property type="entry name" value="Hydrolase_4"/>
</dbReference>
<evidence type="ECO:0000256" key="2">
    <source>
        <dbReference type="ARBA" id="ARBA00022801"/>
    </source>
</evidence>
<dbReference type="PANTHER" id="PTHR22946:SF9">
    <property type="entry name" value="POLYKETIDE TRANSFERASE AF380"/>
    <property type="match status" value="1"/>
</dbReference>
<proteinExistence type="inferred from homology"/>
<keyword evidence="2 4" id="KW-0378">Hydrolase</keyword>
<reference evidence="4" key="1">
    <citation type="journal article" date="2014" name="Int. J. Syst. Evol. Microbiol.">
        <title>Complete genome sequence of Corynebacterium casei LMG S-19264T (=DSM 44701T), isolated from a smear-ripened cheese.</title>
        <authorList>
            <consortium name="US DOE Joint Genome Institute (JGI-PGF)"/>
            <person name="Walter F."/>
            <person name="Albersmeier A."/>
            <person name="Kalinowski J."/>
            <person name="Ruckert C."/>
        </authorList>
    </citation>
    <scope>NUCLEOTIDE SEQUENCE</scope>
    <source>
        <strain evidence="4">CGMCC 1.15085</strain>
    </source>
</reference>
<dbReference type="Pfam" id="PF12146">
    <property type="entry name" value="Hydrolase_4"/>
    <property type="match status" value="1"/>
</dbReference>
<evidence type="ECO:0000256" key="1">
    <source>
        <dbReference type="ARBA" id="ARBA00008645"/>
    </source>
</evidence>
<feature type="domain" description="Serine aminopeptidase S33" evidence="3">
    <location>
        <begin position="31"/>
        <end position="147"/>
    </location>
</feature>
<organism evidence="4 5">
    <name type="scientific">Flexivirga endophytica</name>
    <dbReference type="NCBI Taxonomy" id="1849103"/>
    <lineage>
        <taxon>Bacteria</taxon>
        <taxon>Bacillati</taxon>
        <taxon>Actinomycetota</taxon>
        <taxon>Actinomycetes</taxon>
        <taxon>Micrococcales</taxon>
        <taxon>Dermacoccaceae</taxon>
        <taxon>Flexivirga</taxon>
    </lineage>
</organism>
<dbReference type="GO" id="GO:0052689">
    <property type="term" value="F:carboxylic ester hydrolase activity"/>
    <property type="evidence" value="ECO:0007669"/>
    <property type="project" value="UniProtKB-ARBA"/>
</dbReference>
<comment type="similarity">
    <text evidence="1">Belongs to the AB hydrolase superfamily.</text>
</comment>
<gene>
    <name evidence="4" type="ORF">GCM10011492_36080</name>
</gene>
<dbReference type="RefSeq" id="WP_188838404.1">
    <property type="nucleotide sequence ID" value="NZ_BMHI01000005.1"/>
</dbReference>
<reference evidence="4" key="2">
    <citation type="submission" date="2020-09" db="EMBL/GenBank/DDBJ databases">
        <authorList>
            <person name="Sun Q."/>
            <person name="Zhou Y."/>
        </authorList>
    </citation>
    <scope>NUCLEOTIDE SEQUENCE</scope>
    <source>
        <strain evidence="4">CGMCC 1.15085</strain>
    </source>
</reference>
<evidence type="ECO:0000313" key="4">
    <source>
        <dbReference type="EMBL" id="GGB41892.1"/>
    </source>
</evidence>
<dbReference type="InterPro" id="IPR050261">
    <property type="entry name" value="FrsA_esterase"/>
</dbReference>
<dbReference type="SUPFAM" id="SSF53474">
    <property type="entry name" value="alpha/beta-Hydrolases"/>
    <property type="match status" value="1"/>
</dbReference>
<dbReference type="InterPro" id="IPR029058">
    <property type="entry name" value="AB_hydrolase_fold"/>
</dbReference>
<dbReference type="PANTHER" id="PTHR22946">
    <property type="entry name" value="DIENELACTONE HYDROLASE DOMAIN-CONTAINING PROTEIN-RELATED"/>
    <property type="match status" value="1"/>
</dbReference>
<dbReference type="EMBL" id="BMHI01000005">
    <property type="protein sequence ID" value="GGB41892.1"/>
    <property type="molecule type" value="Genomic_DNA"/>
</dbReference>
<accession>A0A916TFP8</accession>
<name>A0A916TFP8_9MICO</name>
<evidence type="ECO:0000313" key="5">
    <source>
        <dbReference type="Proteomes" id="UP000636793"/>
    </source>
</evidence>
<comment type="caution">
    <text evidence="4">The sequence shown here is derived from an EMBL/GenBank/DDBJ whole genome shotgun (WGS) entry which is preliminary data.</text>
</comment>
<evidence type="ECO:0000259" key="3">
    <source>
        <dbReference type="Pfam" id="PF12146"/>
    </source>
</evidence>